<dbReference type="InterPro" id="IPR029903">
    <property type="entry name" value="RmlD-like-bd"/>
</dbReference>
<keyword evidence="5" id="KW-1185">Reference proteome</keyword>
<dbReference type="Gene3D" id="3.40.50.720">
    <property type="entry name" value="NAD(P)-binding Rossmann-like Domain"/>
    <property type="match status" value="1"/>
</dbReference>
<dbReference type="Proteomes" id="UP000584670">
    <property type="component" value="Unassembled WGS sequence"/>
</dbReference>
<dbReference type="GO" id="GO:0019305">
    <property type="term" value="P:dTDP-rhamnose biosynthetic process"/>
    <property type="evidence" value="ECO:0007669"/>
    <property type="project" value="UniProtKB-UniPathway"/>
</dbReference>
<name>A0A7X1M8X4_9ACTN</name>
<dbReference type="NCBIfam" id="TIGR01214">
    <property type="entry name" value="rmlD"/>
    <property type="match status" value="1"/>
</dbReference>
<evidence type="ECO:0000313" key="5">
    <source>
        <dbReference type="Proteomes" id="UP000584670"/>
    </source>
</evidence>
<dbReference type="EMBL" id="JACMSF010000001">
    <property type="protein sequence ID" value="MBC2900040.1"/>
    <property type="molecule type" value="Genomic_DNA"/>
</dbReference>
<keyword evidence="2 4" id="KW-0560">Oxidoreductase</keyword>
<accession>A0A7X1M8X4</accession>
<comment type="similarity">
    <text evidence="1 2">Belongs to the dTDP-4-dehydrorhamnose reductase family.</text>
</comment>
<dbReference type="PANTHER" id="PTHR10491">
    <property type="entry name" value="DTDP-4-DEHYDRORHAMNOSE REDUCTASE"/>
    <property type="match status" value="1"/>
</dbReference>
<gene>
    <name evidence="4" type="primary">rfbD</name>
    <name evidence="4" type="ORF">H4N64_00155</name>
</gene>
<dbReference type="InterPro" id="IPR036291">
    <property type="entry name" value="NAD(P)-bd_dom_sf"/>
</dbReference>
<dbReference type="Pfam" id="PF04321">
    <property type="entry name" value="RmlD_sub_bind"/>
    <property type="match status" value="1"/>
</dbReference>
<dbReference type="UniPathway" id="UPA00124"/>
<reference evidence="4 5" key="1">
    <citation type="submission" date="2020-08" db="EMBL/GenBank/DDBJ databases">
        <title>Streptomyces sp. PSKA01 genome sequencing and assembly.</title>
        <authorList>
            <person name="Mandal S."/>
            <person name="Maiti P.K."/>
            <person name="Das P."/>
        </authorList>
    </citation>
    <scope>NUCLEOTIDE SEQUENCE [LARGE SCALE GENOMIC DNA]</scope>
    <source>
        <strain evidence="4 5">PSKA01</strain>
    </source>
</reference>
<evidence type="ECO:0000259" key="3">
    <source>
        <dbReference type="Pfam" id="PF04321"/>
    </source>
</evidence>
<keyword evidence="2" id="KW-0521">NADP</keyword>
<dbReference type="PANTHER" id="PTHR10491:SF4">
    <property type="entry name" value="METHIONINE ADENOSYLTRANSFERASE 2 SUBUNIT BETA"/>
    <property type="match status" value="1"/>
</dbReference>
<dbReference type="CDD" id="cd05254">
    <property type="entry name" value="dTDP_HR_like_SDR_e"/>
    <property type="match status" value="1"/>
</dbReference>
<organism evidence="4 5">
    <name type="scientific">Streptomyces cupreus</name>
    <dbReference type="NCBI Taxonomy" id="2759956"/>
    <lineage>
        <taxon>Bacteria</taxon>
        <taxon>Bacillati</taxon>
        <taxon>Actinomycetota</taxon>
        <taxon>Actinomycetes</taxon>
        <taxon>Kitasatosporales</taxon>
        <taxon>Streptomycetaceae</taxon>
        <taxon>Streptomyces</taxon>
    </lineage>
</organism>
<dbReference type="GO" id="GO:0008831">
    <property type="term" value="F:dTDP-4-dehydrorhamnose reductase activity"/>
    <property type="evidence" value="ECO:0007669"/>
    <property type="project" value="UniProtKB-EC"/>
</dbReference>
<comment type="function">
    <text evidence="2">Catalyzes the reduction of dTDP-6-deoxy-L-lyxo-4-hexulose to yield dTDP-L-rhamnose.</text>
</comment>
<sequence>MTCEWFVTGADGMLGRELVSRLKARKVETVAADRRRLDITDADAVRAALDRYRPAFVANCAAWTDVDAAESHEAEALDVNGHGPARLAEACRAHGTILLHISTDYVFSGDSDRPYRETDTPAPRTAYGRTKLVGERAVLTTLPETGHVVRTAWLYGAGGGNFVQAVIRLETARDTLYVVDDQRGQPTWTGDVADRLILLGNCARAGTAPPGVYHATNSGQATWNRLAREVFRLLGADPARVRPISSAALPRPAPRPAYSVLGHSCWSDAGLPTLRHWCYALVDAFPELRAAERRRWARQAA</sequence>
<dbReference type="SUPFAM" id="SSF51735">
    <property type="entry name" value="NAD(P)-binding Rossmann-fold domains"/>
    <property type="match status" value="1"/>
</dbReference>
<proteinExistence type="inferred from homology"/>
<evidence type="ECO:0000256" key="1">
    <source>
        <dbReference type="ARBA" id="ARBA00010944"/>
    </source>
</evidence>
<comment type="caution">
    <text evidence="4">The sequence shown here is derived from an EMBL/GenBank/DDBJ whole genome shotgun (WGS) entry which is preliminary data.</text>
</comment>
<dbReference type="Gene3D" id="3.90.25.10">
    <property type="entry name" value="UDP-galactose 4-epimerase, domain 1"/>
    <property type="match status" value="1"/>
</dbReference>
<dbReference type="InterPro" id="IPR005913">
    <property type="entry name" value="dTDP_dehydrorham_reduct"/>
</dbReference>
<feature type="domain" description="RmlD-like substrate binding" evidence="3">
    <location>
        <begin position="6"/>
        <end position="287"/>
    </location>
</feature>
<dbReference type="AlphaFoldDB" id="A0A7X1M8X4"/>
<dbReference type="EC" id="1.1.1.133" evidence="2"/>
<comment type="pathway">
    <text evidence="2">Carbohydrate biosynthesis; dTDP-L-rhamnose biosynthesis.</text>
</comment>
<evidence type="ECO:0000313" key="4">
    <source>
        <dbReference type="EMBL" id="MBC2900040.1"/>
    </source>
</evidence>
<protein>
    <recommendedName>
        <fullName evidence="2">dTDP-4-dehydrorhamnose reductase</fullName>
        <ecNumber evidence="2">1.1.1.133</ecNumber>
    </recommendedName>
</protein>
<dbReference type="GO" id="GO:0005829">
    <property type="term" value="C:cytosol"/>
    <property type="evidence" value="ECO:0007669"/>
    <property type="project" value="TreeGrafter"/>
</dbReference>
<dbReference type="RefSeq" id="WP_186279720.1">
    <property type="nucleotide sequence ID" value="NZ_JACMSF010000001.1"/>
</dbReference>
<evidence type="ECO:0000256" key="2">
    <source>
        <dbReference type="RuleBase" id="RU364082"/>
    </source>
</evidence>